<comment type="similarity">
    <text evidence="2">Belongs to the APC3/CDC27 family.</text>
</comment>
<feature type="repeat" description="TPR" evidence="3">
    <location>
        <begin position="95"/>
        <end position="128"/>
    </location>
</feature>
<dbReference type="SMART" id="SM00028">
    <property type="entry name" value="TPR"/>
    <property type="match status" value="2"/>
</dbReference>
<gene>
    <name evidence="5" type="primary">ycf37</name>
</gene>
<accession>A0A059XBW5</accession>
<feature type="repeat" description="TPR" evidence="3">
    <location>
        <begin position="129"/>
        <end position="162"/>
    </location>
</feature>
<keyword evidence="1 3" id="KW-0802">TPR repeat</keyword>
<organism evidence="5">
    <name type="scientific">Pyropia fucicola</name>
    <dbReference type="NCBI Taxonomy" id="144551"/>
    <lineage>
        <taxon>Eukaryota</taxon>
        <taxon>Rhodophyta</taxon>
        <taxon>Bangiophyceae</taxon>
        <taxon>Bangiales</taxon>
        <taxon>Bangiaceae</taxon>
        <taxon>Pyropia</taxon>
    </lineage>
</organism>
<protein>
    <submittedName>
        <fullName evidence="5">Uncharacterized protein</fullName>
    </submittedName>
</protein>
<dbReference type="InterPro" id="IPR011990">
    <property type="entry name" value="TPR-like_helical_dom_sf"/>
</dbReference>
<keyword evidence="4" id="KW-1133">Transmembrane helix</keyword>
<dbReference type="Gene3D" id="1.25.40.10">
    <property type="entry name" value="Tetratricopeptide repeat domain"/>
    <property type="match status" value="1"/>
</dbReference>
<sequence>MILALPIFYLSILTIFLIILNWLIFQQLKTILSLESQFKYFFDKSQNDKLEPNESFAFAKVCVAKKHFSKAIIEGQLALKKYRDFNTLDNNIIIANLYNMLGFIYFEAGQKSFAKNFYEQALQINPNYIVALNNLAKIYEEVKDLKKAESLYDKVLTLNLNNKTANIRKDFIAKTKNV</sequence>
<evidence type="ECO:0000313" key="5">
    <source>
        <dbReference type="EMBL" id="AIA21427.1"/>
    </source>
</evidence>
<evidence type="ECO:0000256" key="2">
    <source>
        <dbReference type="ARBA" id="ARBA00038210"/>
    </source>
</evidence>
<dbReference type="EMBL" id="KJ776837">
    <property type="protein sequence ID" value="AIA21427.1"/>
    <property type="molecule type" value="Genomic_DNA"/>
</dbReference>
<keyword evidence="4" id="KW-0472">Membrane</keyword>
<evidence type="ECO:0000256" key="1">
    <source>
        <dbReference type="ARBA" id="ARBA00022803"/>
    </source>
</evidence>
<name>A0A059XBW5_9RHOD</name>
<dbReference type="PROSITE" id="PS50005">
    <property type="entry name" value="TPR"/>
    <property type="match status" value="2"/>
</dbReference>
<dbReference type="AlphaFoldDB" id="A0A059XBW5"/>
<dbReference type="SUPFAM" id="SSF48452">
    <property type="entry name" value="TPR-like"/>
    <property type="match status" value="1"/>
</dbReference>
<reference evidence="5" key="1">
    <citation type="journal article" date="2014" name="Sci. Rep.">
        <title>Minimally destructive sampling of type specimens of Pyropia (Bangiales, Rhodophyta) recovers complete plastid and mitochondrial genomes.</title>
        <authorList>
            <person name="Hughey J.R."/>
            <person name="Gabrielson P.W."/>
            <person name="Rohmer L."/>
            <person name="Tortolani J."/>
            <person name="Silva M."/>
            <person name="Miller K.A."/>
            <person name="Young J.D."/>
            <person name="Martell C."/>
            <person name="Ruediger E."/>
        </authorList>
    </citation>
    <scope>NUCLEOTIDE SEQUENCE</scope>
</reference>
<dbReference type="PROSITE" id="PS50293">
    <property type="entry name" value="TPR_REGION"/>
    <property type="match status" value="1"/>
</dbReference>
<proteinExistence type="inferred from homology"/>
<keyword evidence="5" id="KW-0934">Plastid</keyword>
<evidence type="ECO:0000256" key="4">
    <source>
        <dbReference type="SAM" id="Phobius"/>
    </source>
</evidence>
<dbReference type="Pfam" id="PF13181">
    <property type="entry name" value="TPR_8"/>
    <property type="match status" value="1"/>
</dbReference>
<dbReference type="PANTHER" id="PTHR12558:SF13">
    <property type="entry name" value="CELL DIVISION CYCLE PROTEIN 27 HOMOLOG"/>
    <property type="match status" value="1"/>
</dbReference>
<geneLocation type="plastid" evidence="5"/>
<dbReference type="Pfam" id="PF00515">
    <property type="entry name" value="TPR_1"/>
    <property type="match status" value="1"/>
</dbReference>
<evidence type="ECO:0000256" key="3">
    <source>
        <dbReference type="PROSITE-ProRule" id="PRU00339"/>
    </source>
</evidence>
<dbReference type="InterPro" id="IPR019734">
    <property type="entry name" value="TPR_rpt"/>
</dbReference>
<feature type="transmembrane region" description="Helical" evidence="4">
    <location>
        <begin position="6"/>
        <end position="25"/>
    </location>
</feature>
<dbReference type="PANTHER" id="PTHR12558">
    <property type="entry name" value="CELL DIVISION CYCLE 16,23,27"/>
    <property type="match status" value="1"/>
</dbReference>
<keyword evidence="4" id="KW-0812">Transmembrane</keyword>